<dbReference type="InterPro" id="IPR036736">
    <property type="entry name" value="ACP-like_sf"/>
</dbReference>
<dbReference type="GO" id="GO:0043041">
    <property type="term" value="P:amino acid activation for nonribosomal peptide biosynthetic process"/>
    <property type="evidence" value="ECO:0007669"/>
    <property type="project" value="TreeGrafter"/>
</dbReference>
<dbReference type="InterPro" id="IPR029063">
    <property type="entry name" value="SAM-dependent_MTases_sf"/>
</dbReference>
<evidence type="ECO:0000256" key="6">
    <source>
        <dbReference type="SAM" id="MobiDB-lite"/>
    </source>
</evidence>
<feature type="domain" description="Carrier" evidence="7">
    <location>
        <begin position="938"/>
        <end position="1012"/>
    </location>
</feature>
<dbReference type="InterPro" id="IPR045851">
    <property type="entry name" value="AMP-bd_C_sf"/>
</dbReference>
<feature type="region of interest" description="Disordered" evidence="6">
    <location>
        <begin position="1899"/>
        <end position="1920"/>
    </location>
</feature>
<accession>A0A1H9RSL4</accession>
<dbReference type="Pfam" id="PF13193">
    <property type="entry name" value="AMP-binding_C"/>
    <property type="match status" value="1"/>
</dbReference>
<dbReference type="Pfam" id="PF00668">
    <property type="entry name" value="Condensation"/>
    <property type="match status" value="1"/>
</dbReference>
<dbReference type="GO" id="GO:0031177">
    <property type="term" value="F:phosphopantetheine binding"/>
    <property type="evidence" value="ECO:0007669"/>
    <property type="project" value="InterPro"/>
</dbReference>
<evidence type="ECO:0000256" key="1">
    <source>
        <dbReference type="ARBA" id="ARBA00001957"/>
    </source>
</evidence>
<dbReference type="SUPFAM" id="SSF52777">
    <property type="entry name" value="CoA-dependent acyltransferases"/>
    <property type="match status" value="5"/>
</dbReference>
<dbReference type="Pfam" id="PF00501">
    <property type="entry name" value="AMP-binding"/>
    <property type="match status" value="1"/>
</dbReference>
<dbReference type="InterPro" id="IPR000873">
    <property type="entry name" value="AMP-dep_synth/lig_dom"/>
</dbReference>
<keyword evidence="4" id="KW-0597">Phosphoprotein</keyword>
<proteinExistence type="predicted"/>
<feature type="domain" description="Carrier" evidence="7">
    <location>
        <begin position="1732"/>
        <end position="1805"/>
    </location>
</feature>
<dbReference type="InterPro" id="IPR001242">
    <property type="entry name" value="Condensation_dom"/>
</dbReference>
<name>A0A1H9RSL4_9ACTN</name>
<dbReference type="InterPro" id="IPR010071">
    <property type="entry name" value="AA_adenyl_dom"/>
</dbReference>
<dbReference type="STRING" id="64702.SAMN05443377_10917"/>
<dbReference type="GO" id="GO:0008610">
    <property type="term" value="P:lipid biosynthetic process"/>
    <property type="evidence" value="ECO:0007669"/>
    <property type="project" value="UniProtKB-ARBA"/>
</dbReference>
<comment type="pathway">
    <text evidence="2">Siderophore biosynthesis.</text>
</comment>
<organism evidence="8 9">
    <name type="scientific">Propionibacterium cyclohexanicum</name>
    <dbReference type="NCBI Taxonomy" id="64702"/>
    <lineage>
        <taxon>Bacteria</taxon>
        <taxon>Bacillati</taxon>
        <taxon>Actinomycetota</taxon>
        <taxon>Actinomycetes</taxon>
        <taxon>Propionibacteriales</taxon>
        <taxon>Propionibacteriaceae</taxon>
        <taxon>Propionibacterium</taxon>
    </lineage>
</organism>
<feature type="domain" description="Carrier" evidence="7">
    <location>
        <begin position="2243"/>
        <end position="2317"/>
    </location>
</feature>
<dbReference type="Gene3D" id="3.30.559.10">
    <property type="entry name" value="Chloramphenicol acetyltransferase-like domain"/>
    <property type="match status" value="2"/>
</dbReference>
<dbReference type="PROSITE" id="PS50075">
    <property type="entry name" value="CARRIER"/>
    <property type="match status" value="3"/>
</dbReference>
<dbReference type="RefSeq" id="WP_091968917.1">
    <property type="nucleotide sequence ID" value="NZ_FOGZ01000009.1"/>
</dbReference>
<dbReference type="InterPro" id="IPR042099">
    <property type="entry name" value="ANL_N_sf"/>
</dbReference>
<dbReference type="Gene3D" id="3.30.300.30">
    <property type="match status" value="1"/>
</dbReference>
<evidence type="ECO:0000256" key="2">
    <source>
        <dbReference type="ARBA" id="ARBA00004924"/>
    </source>
</evidence>
<dbReference type="InterPro" id="IPR020845">
    <property type="entry name" value="AMP-binding_CS"/>
</dbReference>
<dbReference type="NCBIfam" id="TIGR01733">
    <property type="entry name" value="AA-adenyl-dom"/>
    <property type="match status" value="1"/>
</dbReference>
<comment type="cofactor">
    <cofactor evidence="1">
        <name>pantetheine 4'-phosphate</name>
        <dbReference type="ChEBI" id="CHEBI:47942"/>
    </cofactor>
</comment>
<evidence type="ECO:0000313" key="9">
    <source>
        <dbReference type="Proteomes" id="UP000198815"/>
    </source>
</evidence>
<dbReference type="SUPFAM" id="SSF47336">
    <property type="entry name" value="ACP-like"/>
    <property type="match status" value="3"/>
</dbReference>
<dbReference type="InterPro" id="IPR006162">
    <property type="entry name" value="Ppantetheine_attach_site"/>
</dbReference>
<dbReference type="Pfam" id="PF00550">
    <property type="entry name" value="PP-binding"/>
    <property type="match status" value="3"/>
</dbReference>
<dbReference type="PROSITE" id="PS00012">
    <property type="entry name" value="PHOSPHOPANTETHEINE"/>
    <property type="match status" value="2"/>
</dbReference>
<dbReference type="Gene3D" id="3.40.50.12780">
    <property type="entry name" value="N-terminal domain of ligase-like"/>
    <property type="match status" value="1"/>
</dbReference>
<sequence>MSSIDTPGVVLSAIQKAYVRGADSTLPLGGVDCIAYVEFRDGTFDVESFPAAVTSLRRHPCLRAVLRGDVLVDEPADEEPTQIEDLRALDERSLRRRLAELRAGLRGFRPDLAAGRSWQLCLSLLPDGHRIVHLAVSLVVTDLAGIGTMMADLAAALRGECRPPVSMDGLSARLEEGRPAPRRIPALEASQEHALFAPPTLPRTHKESAKSAARFEDILTTEEWHSLEKVARQARTPLPALTLAVYEECLRRWSSNDQFIVTVTGLDARSSLGEVADRTVSHLHRARPWDSLPALLQDVRNEYRYRMSRGVPALEELREGLRAGRHQGLSPYVFTFGATSVLFDSATTAVLGTPEHSWSITPQVLIDCQIARLDERGTTVSFDVRVGAFPEPVARQLFEAFCSSLHQIADKGLEGLGVDDLVTLPALTLQRRAAANGSAPVCRGLLHGQFRRRVAEEPDGLSLIWDPQAVGPVPWTTSVPGKATAAELDRAALRVAAKLSDVTKPTDVVMVHLPKGPAQVVAVLGVLYAGCTYLPYGLDQPAERAAKVAAEAGATVRITESWMSQLPEPLEGPRAVAPDTLAYIIYTSGSTGSPKGVAIAHRAAANTVADVNARHGLRRSDRTLAVSALDFDLSVFDIFGPLSAGGAVVTIVEDQRRDAFAWAELVARNGVTVWNTVPALAEMLCVVAPRTVDAGDPLPLRLVICSGDWVEAGLVRTLHATFLGVDVVAMGGATEGAIWSNEFVVDAAHLREEWTTIPYGLPLSGQHYRVADEHGRDRPDLVPGELWIGGAGVAEGYFHNEILTAERFVERDGDRWYRTGDYGMWYSDPLLIFLGRADTQVKIRGHRIECSEVEHALRRIDGLSDAVVVDIRDRRALGALVRGDACDVGSIREALAPSLPAYMVPSEIRMADSMPLTANGKVDRARVRALIEEPMAAHDVASPSTVIARLWRAALGVAKERDTDNLFELGGDSLTATLLCRRAREAGFDVEVADLFEDPTFAGFSRACHPGRKASITTAASEPDAAQTGPFPLTPLQRAYAVGADGVDGVTRCAPLLGVILRTRDGSPVDVDALRRESRDLVARFEVLRLARTEEVLQEVRASGEVTVEEVAVGTMADVLTACTGSWDDCPAITLLVCRRQPETFGVRLNYLMMDARAIAAVIAALAATAVPQQGEVVSAPIDPSAGAFRHFAVCRAGDEDGPRAHVSLPEPPRLGLAAPAVASCSRSLVMTLSAAQTAALDAASTVEGASVSALVLAQLAAVLAGSASQRTIGITVPISQRPDPGHPDIGETLGNFTRLGLCTLGADGSATEAARQLGLAVAGKLPDEIDIARAGRAAYPVVFTSTTGLGVDETLAVGGLRVVETRTSTPGVLLDCQLERRDGVLTIRWDHPDGVGPRKVLQRLFDRFVAGLVARAGGQAPDPSPVPMAQPSQQPPEKAETIDTWAEEVIVTALSALDAPGTPAVLPRFEATVARWRELAVGQRCAPRHDEAATLVRCVTGSMPVTRLLEDESLSPQALMLRSVAGRRFVQRIADVIRGVACIRIVELGSGDGSLRRAVAAVLGADARGVPAGADWEQVEPDLLLADLASVRGERVVPEPTGRPADLVVAFGSLHRDSRLVHMLRRTGGAELMVGELATAGAISLLSAALLDPRICHQESTALRDPGQWWGMLRDAGWRPFEVTELTPGAFCLRARGAAEASGGASGPAQPRPVASSAPITNEQEPGARSAHAEWTTTRLRGAWRAHLGQEPADDADFFAAGGDSLRATKIVSELRAEGIAVRLVDLFNASSFTELAATLARRPRADTGSAMTAPSSEVAAGWPLTAVQRAYLAGRAPHQILGGVASHCYFEFRTTALDVSALGRAVEAVRARHAELRSVVDGDRMVELAKPPMMLFASPDPRAATEREVPDPSTDPGMVVRYRQGEEAIVGVGMDNLHLDGASMFLALAELGVAYTGGELPPAPPASAIPRHLAQRPWLRGIDSATNESMPDSTRASMADSEHWWRTRVPELPPAPAIASLTEMAAAGVPDIERVERVIARPAWERIRTAAAAGRVTPTALVLAAYARTLCADTGQPACTINLTRFDREPSDIALTGCVGDFTSLVPVRASVSDDLLEMARSVQRDILDATDHQEISLDWISRELLRVTGDPGRAMFPVVFTSGFGLLDGGRLDDIGRLGELTRSRSQTPQTLIDLQIHDDARGVHLSADFTSQLLEHSRAAGWLEGIASALLAISDDEEAGSDDIERVVGDAWSELLGTEAGPATNFFRVGGDSVTATRCIQRLREDLGTDVELRQLFLHPVLADFTAELRSANPLADRDDPETGDTRIEEGVL</sequence>
<keyword evidence="3" id="KW-0596">Phosphopantetheine</keyword>
<dbReference type="InterPro" id="IPR023213">
    <property type="entry name" value="CAT-like_dom_sf"/>
</dbReference>
<dbReference type="SMART" id="SM00823">
    <property type="entry name" value="PKS_PP"/>
    <property type="match status" value="3"/>
</dbReference>
<evidence type="ECO:0000313" key="8">
    <source>
        <dbReference type="EMBL" id="SER75820.1"/>
    </source>
</evidence>
<dbReference type="GO" id="GO:0044550">
    <property type="term" value="P:secondary metabolite biosynthetic process"/>
    <property type="evidence" value="ECO:0007669"/>
    <property type="project" value="TreeGrafter"/>
</dbReference>
<feature type="region of interest" description="Disordered" evidence="6">
    <location>
        <begin position="1417"/>
        <end position="1440"/>
    </location>
</feature>
<protein>
    <submittedName>
        <fullName evidence="8">Amino acid adenylation domain-containing protein</fullName>
    </submittedName>
</protein>
<dbReference type="Gene3D" id="1.10.1200.10">
    <property type="entry name" value="ACP-like"/>
    <property type="match status" value="3"/>
</dbReference>
<evidence type="ECO:0000259" key="7">
    <source>
        <dbReference type="PROSITE" id="PS50075"/>
    </source>
</evidence>
<dbReference type="InterPro" id="IPR009081">
    <property type="entry name" value="PP-bd_ACP"/>
</dbReference>
<dbReference type="PANTHER" id="PTHR45527">
    <property type="entry name" value="NONRIBOSOMAL PEPTIDE SYNTHETASE"/>
    <property type="match status" value="1"/>
</dbReference>
<keyword evidence="9" id="KW-1185">Reference proteome</keyword>
<dbReference type="GO" id="GO:0016874">
    <property type="term" value="F:ligase activity"/>
    <property type="evidence" value="ECO:0007669"/>
    <property type="project" value="UniProtKB-KW"/>
</dbReference>
<dbReference type="EMBL" id="FOGZ01000009">
    <property type="protein sequence ID" value="SER75820.1"/>
    <property type="molecule type" value="Genomic_DNA"/>
</dbReference>
<dbReference type="Proteomes" id="UP000198815">
    <property type="component" value="Unassembled WGS sequence"/>
</dbReference>
<dbReference type="InterPro" id="IPR025110">
    <property type="entry name" value="AMP-bd_C"/>
</dbReference>
<dbReference type="SUPFAM" id="SSF53335">
    <property type="entry name" value="S-adenosyl-L-methionine-dependent methyltransferases"/>
    <property type="match status" value="1"/>
</dbReference>
<feature type="compositionally biased region" description="Basic and acidic residues" evidence="6">
    <location>
        <begin position="2328"/>
        <end position="2337"/>
    </location>
</feature>
<dbReference type="InterPro" id="IPR020806">
    <property type="entry name" value="PKS_PP-bd"/>
</dbReference>
<dbReference type="OrthoDB" id="9803968at2"/>
<reference evidence="8 9" key="1">
    <citation type="submission" date="2016-10" db="EMBL/GenBank/DDBJ databases">
        <authorList>
            <person name="de Groot N.N."/>
        </authorList>
    </citation>
    <scope>NUCLEOTIDE SEQUENCE [LARGE SCALE GENOMIC DNA]</scope>
    <source>
        <strain evidence="8 9">DSM 16859</strain>
    </source>
</reference>
<feature type="region of interest" description="Disordered" evidence="6">
    <location>
        <begin position="1702"/>
        <end position="1734"/>
    </location>
</feature>
<feature type="compositionally biased region" description="Low complexity" evidence="6">
    <location>
        <begin position="1702"/>
        <end position="1714"/>
    </location>
</feature>
<evidence type="ECO:0000256" key="3">
    <source>
        <dbReference type="ARBA" id="ARBA00022450"/>
    </source>
</evidence>
<evidence type="ECO:0000256" key="5">
    <source>
        <dbReference type="ARBA" id="ARBA00022598"/>
    </source>
</evidence>
<dbReference type="SUPFAM" id="SSF56801">
    <property type="entry name" value="Acetyl-CoA synthetase-like"/>
    <property type="match status" value="1"/>
</dbReference>
<dbReference type="PROSITE" id="PS00455">
    <property type="entry name" value="AMP_BINDING"/>
    <property type="match status" value="1"/>
</dbReference>
<feature type="region of interest" description="Disordered" evidence="6">
    <location>
        <begin position="2317"/>
        <end position="2337"/>
    </location>
</feature>
<keyword evidence="5" id="KW-0436">Ligase</keyword>
<dbReference type="GO" id="GO:0005737">
    <property type="term" value="C:cytoplasm"/>
    <property type="evidence" value="ECO:0007669"/>
    <property type="project" value="TreeGrafter"/>
</dbReference>
<gene>
    <name evidence="8" type="ORF">SAMN05443377_10917</name>
</gene>
<dbReference type="Gene3D" id="3.30.559.30">
    <property type="entry name" value="Nonribosomal peptide synthetase, condensation domain"/>
    <property type="match status" value="3"/>
</dbReference>
<evidence type="ECO:0000256" key="4">
    <source>
        <dbReference type="ARBA" id="ARBA00022553"/>
    </source>
</evidence>
<dbReference type="PANTHER" id="PTHR45527:SF10">
    <property type="entry name" value="PYOCHELIN SYNTHASE PCHF"/>
    <property type="match status" value="1"/>
</dbReference>